<feature type="transmembrane region" description="Helical" evidence="1">
    <location>
        <begin position="12"/>
        <end position="32"/>
    </location>
</feature>
<evidence type="ECO:0000256" key="1">
    <source>
        <dbReference type="SAM" id="Phobius"/>
    </source>
</evidence>
<protein>
    <recommendedName>
        <fullName evidence="2">NADH:quinone oxidoreductase/Mrp antiporter transmembrane domain-containing protein</fullName>
    </recommendedName>
</protein>
<feature type="transmembrane region" description="Helical" evidence="1">
    <location>
        <begin position="209"/>
        <end position="231"/>
    </location>
</feature>
<reference evidence="3 4" key="1">
    <citation type="submission" date="2018-06" db="EMBL/GenBank/DDBJ databases">
        <title>Extensive metabolic versatility and redundancy in microbially diverse, dynamic hydrothermal sediments.</title>
        <authorList>
            <person name="Dombrowski N."/>
            <person name="Teske A."/>
            <person name="Baker B.J."/>
        </authorList>
    </citation>
    <scope>NUCLEOTIDE SEQUENCE [LARGE SCALE GENOMIC DNA]</scope>
    <source>
        <strain evidence="3">B51_G17</strain>
    </source>
</reference>
<keyword evidence="1" id="KW-0472">Membrane</keyword>
<feature type="transmembrane region" description="Helical" evidence="1">
    <location>
        <begin position="38"/>
        <end position="57"/>
    </location>
</feature>
<evidence type="ECO:0000259" key="2">
    <source>
        <dbReference type="Pfam" id="PF00361"/>
    </source>
</evidence>
<dbReference type="AlphaFoldDB" id="A0A497JGA9"/>
<sequence>MKKVNYVLPHYANFFASILLISIILLFSRIHIAKLCSNEIIALSILGIILGSVFGIFEKSIVRISLLSCLIQTAYFLTDFGVALAANKPLAFATIHFINFSIAGLLFAALMARFNCVIETDNPRMLQGLYNISSILTFAFIVVCFSQGGLPGLNIFVGEYLIYAALFNLSPIALAVTVFASLLAFVFYFRLVFLIFAGRKRKKIKISNLFNSIVLGLALIVILLGVFPWILLSIAAG</sequence>
<dbReference type="InterPro" id="IPR001750">
    <property type="entry name" value="ND/Mrp_TM"/>
</dbReference>
<accession>A0A497JGA9</accession>
<feature type="transmembrane region" description="Helical" evidence="1">
    <location>
        <begin position="128"/>
        <end position="148"/>
    </location>
</feature>
<comment type="caution">
    <text evidence="3">The sequence shown here is derived from an EMBL/GenBank/DDBJ whole genome shotgun (WGS) entry which is preliminary data.</text>
</comment>
<dbReference type="Proteomes" id="UP000278031">
    <property type="component" value="Unassembled WGS sequence"/>
</dbReference>
<gene>
    <name evidence="3" type="ORF">DRO04_02515</name>
</gene>
<feature type="transmembrane region" description="Helical" evidence="1">
    <location>
        <begin position="64"/>
        <end position="86"/>
    </location>
</feature>
<evidence type="ECO:0000313" key="4">
    <source>
        <dbReference type="Proteomes" id="UP000278031"/>
    </source>
</evidence>
<organism evidence="3 4">
    <name type="scientific">Candidatus Iainarchaeum sp</name>
    <dbReference type="NCBI Taxonomy" id="3101447"/>
    <lineage>
        <taxon>Archaea</taxon>
        <taxon>Candidatus Iainarchaeota</taxon>
        <taxon>Candidatus Iainarchaeia</taxon>
        <taxon>Candidatus Iainarchaeales</taxon>
        <taxon>Candidatus Iainarchaeaceae</taxon>
        <taxon>Candidatus Iainarchaeum</taxon>
    </lineage>
</organism>
<keyword evidence="1" id="KW-0812">Transmembrane</keyword>
<feature type="transmembrane region" description="Helical" evidence="1">
    <location>
        <begin position="92"/>
        <end position="116"/>
    </location>
</feature>
<dbReference type="Pfam" id="PF00361">
    <property type="entry name" value="Proton_antipo_M"/>
    <property type="match status" value="1"/>
</dbReference>
<dbReference type="EMBL" id="QMWP01000090">
    <property type="protein sequence ID" value="RLG70006.1"/>
    <property type="molecule type" value="Genomic_DNA"/>
</dbReference>
<evidence type="ECO:0000313" key="3">
    <source>
        <dbReference type="EMBL" id="RLG70006.1"/>
    </source>
</evidence>
<feature type="transmembrane region" description="Helical" evidence="1">
    <location>
        <begin position="160"/>
        <end position="189"/>
    </location>
</feature>
<keyword evidence="1" id="KW-1133">Transmembrane helix</keyword>
<name>A0A497JGA9_9ARCH</name>
<proteinExistence type="predicted"/>
<feature type="domain" description="NADH:quinone oxidoreductase/Mrp antiporter transmembrane" evidence="2">
    <location>
        <begin position="17"/>
        <end position="183"/>
    </location>
</feature>